<proteinExistence type="predicted"/>
<dbReference type="Pfam" id="PF01520">
    <property type="entry name" value="Amidase_3"/>
    <property type="match status" value="1"/>
</dbReference>
<dbReference type="Pfam" id="PF08239">
    <property type="entry name" value="SH3_3"/>
    <property type="match status" value="1"/>
</dbReference>
<evidence type="ECO:0000256" key="3">
    <source>
        <dbReference type="ARBA" id="ARBA00023316"/>
    </source>
</evidence>
<dbReference type="InterPro" id="IPR003646">
    <property type="entry name" value="SH3-like_bac-type"/>
</dbReference>
<sequence length="482" mass="52406">MKSIQKERVTPIFPIILHKGETVKMLKKKVCLLLSIVLLLAISGFSLKEVSASSLKDVPQKYSKEISFLVENEIIFGYPGSVFYPDRPVTRAEAAAMIGRSVNLEGAKRKTSFDDVSSSSYASGFIQSAYEKGIISGYKDGSYKPDRHITRGEMAILISRAFKLSSVSGIYYNDLPSSGTIYQAVNLVSTAGIAAGYPDGTYQPNKSITRAEFALLIARSINPDFKVVSKPQPIGERVVSTTVLNVRNGPGTEFGKVGQLLNGSKITIYQVIGDWVFMSYGKMEGFVHSHYISEAGLKVVAIDPGHGGTDPGASGNGVVEKELNLDVSLRTKKYLEREGIQVVMTRETDKYVTLSGRVDYAVDKGADTFVSIHGNSYGTSLARGTETFYSSAGLNPRAEASRQLSIFIQKRLVAAMGTTDRGVRDGVFQVIKSNPLPSSLVELGFISNSGDAAKLRSDQYREAAAKAIALGIKDYYNWLESK</sequence>
<dbReference type="SUPFAM" id="SSF53187">
    <property type="entry name" value="Zn-dependent exopeptidases"/>
    <property type="match status" value="1"/>
</dbReference>
<dbReference type="InterPro" id="IPR001119">
    <property type="entry name" value="SLH_dom"/>
</dbReference>
<dbReference type="PROSITE" id="PS51781">
    <property type="entry name" value="SH3B"/>
    <property type="match status" value="1"/>
</dbReference>
<evidence type="ECO:0000256" key="1">
    <source>
        <dbReference type="ARBA" id="ARBA00022729"/>
    </source>
</evidence>
<dbReference type="Gene3D" id="3.40.630.40">
    <property type="entry name" value="Zn-dependent exopeptidases"/>
    <property type="match status" value="1"/>
</dbReference>
<feature type="domain" description="SLH" evidence="4">
    <location>
        <begin position="109"/>
        <end position="172"/>
    </location>
</feature>
<evidence type="ECO:0000313" key="6">
    <source>
        <dbReference type="EMBL" id="TYR76008.1"/>
    </source>
</evidence>
<name>A0A5D4KFF2_9BACI</name>
<organism evidence="6 7">
    <name type="scientific">Rossellomorea vietnamensis</name>
    <dbReference type="NCBI Taxonomy" id="218284"/>
    <lineage>
        <taxon>Bacteria</taxon>
        <taxon>Bacillati</taxon>
        <taxon>Bacillota</taxon>
        <taxon>Bacilli</taxon>
        <taxon>Bacillales</taxon>
        <taxon>Bacillaceae</taxon>
        <taxon>Rossellomorea</taxon>
    </lineage>
</organism>
<dbReference type="GO" id="GO:0030288">
    <property type="term" value="C:outer membrane-bounded periplasmic space"/>
    <property type="evidence" value="ECO:0007669"/>
    <property type="project" value="TreeGrafter"/>
</dbReference>
<dbReference type="GO" id="GO:0008745">
    <property type="term" value="F:N-acetylmuramoyl-L-alanine amidase activity"/>
    <property type="evidence" value="ECO:0007669"/>
    <property type="project" value="InterPro"/>
</dbReference>
<dbReference type="Gene3D" id="2.30.30.40">
    <property type="entry name" value="SH3 Domains"/>
    <property type="match status" value="1"/>
</dbReference>
<dbReference type="SMART" id="SM00646">
    <property type="entry name" value="Ami_3"/>
    <property type="match status" value="1"/>
</dbReference>
<dbReference type="Pfam" id="PF00395">
    <property type="entry name" value="SLH"/>
    <property type="match status" value="3"/>
</dbReference>
<dbReference type="GO" id="GO:0009253">
    <property type="term" value="P:peptidoglycan catabolic process"/>
    <property type="evidence" value="ECO:0007669"/>
    <property type="project" value="InterPro"/>
</dbReference>
<dbReference type="Proteomes" id="UP000323317">
    <property type="component" value="Unassembled WGS sequence"/>
</dbReference>
<feature type="domain" description="SLH" evidence="4">
    <location>
        <begin position="49"/>
        <end position="108"/>
    </location>
</feature>
<dbReference type="PANTHER" id="PTHR30404:SF0">
    <property type="entry name" value="N-ACETYLMURAMOYL-L-ALANINE AMIDASE AMIC"/>
    <property type="match status" value="1"/>
</dbReference>
<dbReference type="EMBL" id="VTEH01000004">
    <property type="protein sequence ID" value="TYR76008.1"/>
    <property type="molecule type" value="Genomic_DNA"/>
</dbReference>
<comment type="caution">
    <text evidence="6">The sequence shown here is derived from an EMBL/GenBank/DDBJ whole genome shotgun (WGS) entry which is preliminary data.</text>
</comment>
<dbReference type="CDD" id="cd02696">
    <property type="entry name" value="MurNAc-LAA"/>
    <property type="match status" value="1"/>
</dbReference>
<reference evidence="6 7" key="1">
    <citation type="submission" date="2019-08" db="EMBL/GenBank/DDBJ databases">
        <title>Bacillus genomes from the desert of Cuatro Cienegas, Coahuila.</title>
        <authorList>
            <person name="Olmedo-Alvarez G."/>
        </authorList>
    </citation>
    <scope>NUCLEOTIDE SEQUENCE [LARGE SCALE GENOMIC DNA]</scope>
    <source>
        <strain evidence="6 7">CH40_1T</strain>
    </source>
</reference>
<dbReference type="PANTHER" id="PTHR30404">
    <property type="entry name" value="N-ACETYLMURAMOYL-L-ALANINE AMIDASE"/>
    <property type="match status" value="1"/>
</dbReference>
<evidence type="ECO:0000313" key="7">
    <source>
        <dbReference type="Proteomes" id="UP000323317"/>
    </source>
</evidence>
<accession>A0A5D4KFF2</accession>
<keyword evidence="1" id="KW-0732">Signal</keyword>
<gene>
    <name evidence="6" type="ORF">FZC79_07595</name>
</gene>
<dbReference type="InterPro" id="IPR002508">
    <property type="entry name" value="MurNAc-LAA_cat"/>
</dbReference>
<keyword evidence="2" id="KW-0378">Hydrolase</keyword>
<evidence type="ECO:0000259" key="5">
    <source>
        <dbReference type="PROSITE" id="PS51781"/>
    </source>
</evidence>
<keyword evidence="3" id="KW-0961">Cell wall biogenesis/degradation</keyword>
<dbReference type="SMART" id="SM00287">
    <property type="entry name" value="SH3b"/>
    <property type="match status" value="1"/>
</dbReference>
<dbReference type="AlphaFoldDB" id="A0A5D4KFF2"/>
<dbReference type="GO" id="GO:0071555">
    <property type="term" value="P:cell wall organization"/>
    <property type="evidence" value="ECO:0007669"/>
    <property type="project" value="UniProtKB-KW"/>
</dbReference>
<dbReference type="InterPro" id="IPR050695">
    <property type="entry name" value="N-acetylmuramoyl_amidase_3"/>
</dbReference>
<evidence type="ECO:0000256" key="2">
    <source>
        <dbReference type="ARBA" id="ARBA00022801"/>
    </source>
</evidence>
<protein>
    <submittedName>
        <fullName evidence="6">SH3 domain-containing protein</fullName>
    </submittedName>
</protein>
<feature type="domain" description="SH3b" evidence="5">
    <location>
        <begin position="234"/>
        <end position="296"/>
    </location>
</feature>
<feature type="domain" description="SLH" evidence="4">
    <location>
        <begin position="173"/>
        <end position="231"/>
    </location>
</feature>
<evidence type="ECO:0000259" key="4">
    <source>
        <dbReference type="PROSITE" id="PS51272"/>
    </source>
</evidence>
<dbReference type="PROSITE" id="PS51272">
    <property type="entry name" value="SLH"/>
    <property type="match status" value="3"/>
</dbReference>